<proteinExistence type="predicted"/>
<name>A0A0F9DWU1_9ZZZZ</name>
<dbReference type="EMBL" id="LAZR01027277">
    <property type="protein sequence ID" value="KKL66224.1"/>
    <property type="molecule type" value="Genomic_DNA"/>
</dbReference>
<protein>
    <submittedName>
        <fullName evidence="1">Uncharacterized protein</fullName>
    </submittedName>
</protein>
<evidence type="ECO:0000313" key="1">
    <source>
        <dbReference type="EMBL" id="KKL66224.1"/>
    </source>
</evidence>
<accession>A0A0F9DWU1</accession>
<comment type="caution">
    <text evidence="1">The sequence shown here is derived from an EMBL/GenBank/DDBJ whole genome shotgun (WGS) entry which is preliminary data.</text>
</comment>
<feature type="non-terminal residue" evidence="1">
    <location>
        <position position="1"/>
    </location>
</feature>
<dbReference type="AlphaFoldDB" id="A0A0F9DWU1"/>
<sequence length="41" mass="4721">CLLYTNIENADYFRIVGYFTLARAVLFELNRASPGTLKPRI</sequence>
<organism evidence="1">
    <name type="scientific">marine sediment metagenome</name>
    <dbReference type="NCBI Taxonomy" id="412755"/>
    <lineage>
        <taxon>unclassified sequences</taxon>
        <taxon>metagenomes</taxon>
        <taxon>ecological metagenomes</taxon>
    </lineage>
</organism>
<gene>
    <name evidence="1" type="ORF">LCGC14_2147100</name>
</gene>
<reference evidence="1" key="1">
    <citation type="journal article" date="2015" name="Nature">
        <title>Complex archaea that bridge the gap between prokaryotes and eukaryotes.</title>
        <authorList>
            <person name="Spang A."/>
            <person name="Saw J.H."/>
            <person name="Jorgensen S.L."/>
            <person name="Zaremba-Niedzwiedzka K."/>
            <person name="Martijn J."/>
            <person name="Lind A.E."/>
            <person name="van Eijk R."/>
            <person name="Schleper C."/>
            <person name="Guy L."/>
            <person name="Ettema T.J."/>
        </authorList>
    </citation>
    <scope>NUCLEOTIDE SEQUENCE</scope>
</reference>